<name>A0A382R2J9_9ZZZZ</name>
<sequence>MNFLTSILYILIKGGGGKNSPFNYLGHSVPLLGGELGISLILVLF</sequence>
<proteinExistence type="predicted"/>
<reference evidence="1" key="1">
    <citation type="submission" date="2018-05" db="EMBL/GenBank/DDBJ databases">
        <authorList>
            <person name="Lanie J.A."/>
            <person name="Ng W.-L."/>
            <person name="Kazmierczak K.M."/>
            <person name="Andrzejewski T.M."/>
            <person name="Davidsen T.M."/>
            <person name="Wayne K.J."/>
            <person name="Tettelin H."/>
            <person name="Glass J.I."/>
            <person name="Rusch D."/>
            <person name="Podicherti R."/>
            <person name="Tsui H.-C.T."/>
            <person name="Winkler M.E."/>
        </authorList>
    </citation>
    <scope>NUCLEOTIDE SEQUENCE</scope>
</reference>
<accession>A0A382R2J9</accession>
<organism evidence="1">
    <name type="scientific">marine metagenome</name>
    <dbReference type="NCBI Taxonomy" id="408172"/>
    <lineage>
        <taxon>unclassified sequences</taxon>
        <taxon>metagenomes</taxon>
        <taxon>ecological metagenomes</taxon>
    </lineage>
</organism>
<protein>
    <submittedName>
        <fullName evidence="1">Uncharacterized protein</fullName>
    </submittedName>
</protein>
<dbReference type="EMBL" id="UINC01118319">
    <property type="protein sequence ID" value="SVC91372.1"/>
    <property type="molecule type" value="Genomic_DNA"/>
</dbReference>
<evidence type="ECO:0000313" key="1">
    <source>
        <dbReference type="EMBL" id="SVC91372.1"/>
    </source>
</evidence>
<dbReference type="AlphaFoldDB" id="A0A382R2J9"/>
<gene>
    <name evidence="1" type="ORF">METZ01_LOCUS344226</name>
</gene>